<evidence type="ECO:0000313" key="3">
    <source>
        <dbReference type="EMBL" id="CDI51550.1"/>
    </source>
</evidence>
<feature type="region of interest" description="Disordered" evidence="1">
    <location>
        <begin position="493"/>
        <end position="528"/>
    </location>
</feature>
<feature type="region of interest" description="Disordered" evidence="1">
    <location>
        <begin position="433"/>
        <end position="473"/>
    </location>
</feature>
<name>A0A077QQJ2_9BASI</name>
<feature type="compositionally biased region" description="Polar residues" evidence="1">
    <location>
        <begin position="1113"/>
        <end position="1126"/>
    </location>
</feature>
<evidence type="ECO:0000256" key="2">
    <source>
        <dbReference type="SAM" id="SignalP"/>
    </source>
</evidence>
<evidence type="ECO:0000256" key="1">
    <source>
        <dbReference type="SAM" id="MobiDB-lite"/>
    </source>
</evidence>
<proteinExistence type="predicted"/>
<sequence length="1284" mass="148302">MHLTGRPGRQRPWWLFVGVLAFTSLFALSSAKSVLFEEVEPDNALRPDQRSPSSPMTHYEANKAAQSGPVKSVDALHARPLTHVAKRSPQAGSSGGTNVRKLVYPGMVLRVFDHSEDPKPLFLFTEASSAGRDETNMAHFYHEMNSMHRELTRQTIPNFENVRQNNWANWRNEIRRATGRLDDTNDYPVPGYGKKTIRIYGDGDDRLYKVKSSRLPLMFEKKVKLSQLPDHLRRWVMAVEENPESTFVQHHLKRRSLPSLKLEKRGTQWDTHTDIPYDGEGWRIVRLSDGSIAFSHVVPLSGNTMVTKRFDELQQPAQKSLLKAIPAVKTLQKNGWKLDAMREPLKFSLITREADNVYYSPDRRPDIIKVRGRGNYYEFRYPAGKFLWRTQYKWGQYGDLPDHMRKALKRRLNLSLQMEHNLPWQKIRAHIGRRSLESEENPAHSTRKSKPKVESPRFPSTSRHVPNNSGKQPRYLQTSFEEAHPRISNKVAEAAQKARHALRKRSSQGASSSSHPPQERLTSAPDKTHQAFEYPKRILDIMIISSDPGTRFALVYRDQQGDHFSGELWENLQPLEREVIRSSIPKIDKYLQNPTKWQAVVAPFALNVPGLQRAWVSKNSITFKAERIQVVLRKPHFGKRYLAFHVFNHARNDYNKPVRFKALPAHLQNWFNENHASDLERMLGHPLRKRALQTEPVMTVDYPVLKRKRSTQAGTSNNDPLQERLLMESGETASNAKDGLFKYPGGEIVRRISILPFTDVYRFSIYTPSHEPHLNNYLPFERLTESQQRMVRDSIPNIEQFLHNPEEAGHVLSDHVIHLHEGVVSWNIPVTSKAERIQVKLKKPTLGFIGKKHLEFHVFDHARNDYNKPVSFKALPAHLQDWFNENHASDLERMLGHPLRKRALPTTIDFTGWKRKRTPPGGIPNPTYEYPGEELGGHILIFPKHPGFGFGVIRKGEESNAFIVKSWRGLNGLEKQAVRDSIPRIENVKDDPDALIKAVKPFRNNVRGFPGAWVSENPIKSKAERIQVKLKKPTLGFFGKKHLEFHVFNHARNDYNKPVRFKALPAHLQNWFNENHASDLERMLGHPLRKRALQTEPVMTVDHPVRKRKRSPQGGSSSKRPQNERLTSGPEPERLVTVKYPGQKLIFFPIRGQYRFNHYDPSKESVRTLEWSELTPRTQERFETEHPNLRTVATSTMPLEEARRRNVILAENPLDKKRFYPHPEFPAEKYHVLKQADGSIVFRRSRDKNLVAWSALPGHIQEYIVRKPELGHVLREIENAPRAA</sequence>
<feature type="compositionally biased region" description="Polar residues" evidence="1">
    <location>
        <begin position="458"/>
        <end position="473"/>
    </location>
</feature>
<feature type="region of interest" description="Disordered" evidence="1">
    <location>
        <begin position="41"/>
        <end position="69"/>
    </location>
</feature>
<keyword evidence="2" id="KW-0732">Signal</keyword>
<feature type="chain" id="PRO_5001722676" evidence="2">
    <location>
        <begin position="32"/>
        <end position="1284"/>
    </location>
</feature>
<reference evidence="3" key="1">
    <citation type="journal article" date="2014" name="Genome Biol. Evol.">
        <title>Gene Loss Rather Than Gene Gain Is Associated with a Host Jump from Monocots to Dicots in the Smut Fungus Melanopsichium pennsylvanicum.</title>
        <authorList>
            <person name="Sharma R."/>
            <person name="Mishra B."/>
            <person name="Runge F."/>
            <person name="Thines M."/>
        </authorList>
    </citation>
    <scope>NUCLEOTIDE SEQUENCE</scope>
    <source>
        <strain evidence="3">4</strain>
    </source>
</reference>
<organism evidence="3">
    <name type="scientific">Melanopsichium pennsylvanicum 4</name>
    <dbReference type="NCBI Taxonomy" id="1398559"/>
    <lineage>
        <taxon>Eukaryota</taxon>
        <taxon>Fungi</taxon>
        <taxon>Dikarya</taxon>
        <taxon>Basidiomycota</taxon>
        <taxon>Ustilaginomycotina</taxon>
        <taxon>Ustilaginomycetes</taxon>
        <taxon>Ustilaginales</taxon>
        <taxon>Ustilaginaceae</taxon>
        <taxon>Melanopsichium</taxon>
    </lineage>
</organism>
<protein>
    <submittedName>
        <fullName evidence="3">Uncharacterized protein</fullName>
    </submittedName>
</protein>
<feature type="region of interest" description="Disordered" evidence="1">
    <location>
        <begin position="1091"/>
        <end position="1135"/>
    </location>
</feature>
<feature type="signal peptide" evidence="2">
    <location>
        <begin position="1"/>
        <end position="31"/>
    </location>
</feature>
<accession>A0A077QQJ2</accession>
<feature type="compositionally biased region" description="Basic residues" evidence="1">
    <location>
        <begin position="497"/>
        <end position="506"/>
    </location>
</feature>
<dbReference type="EMBL" id="HG529509">
    <property type="protein sequence ID" value="CDI51550.1"/>
    <property type="molecule type" value="Genomic_DNA"/>
</dbReference>